<evidence type="ECO:0000256" key="2">
    <source>
        <dbReference type="ARBA" id="ARBA00023125"/>
    </source>
</evidence>
<dbReference type="GO" id="GO:0003700">
    <property type="term" value="F:DNA-binding transcription factor activity"/>
    <property type="evidence" value="ECO:0007669"/>
    <property type="project" value="InterPro"/>
</dbReference>
<comment type="caution">
    <text evidence="5">The sequence shown here is derived from an EMBL/GenBank/DDBJ whole genome shotgun (WGS) entry which is preliminary data.</text>
</comment>
<dbReference type="SUPFAM" id="SSF46689">
    <property type="entry name" value="Homeodomain-like"/>
    <property type="match status" value="2"/>
</dbReference>
<keyword evidence="6" id="KW-1185">Reference proteome</keyword>
<organism evidence="5 6">
    <name type="scientific">Paenibacillus hemerocallicola</name>
    <dbReference type="NCBI Taxonomy" id="1172614"/>
    <lineage>
        <taxon>Bacteria</taxon>
        <taxon>Bacillati</taxon>
        <taxon>Bacillota</taxon>
        <taxon>Bacilli</taxon>
        <taxon>Bacillales</taxon>
        <taxon>Paenibacillaceae</taxon>
        <taxon>Paenibacillus</taxon>
    </lineage>
</organism>
<protein>
    <submittedName>
        <fullName evidence="5">Helix-turn-helix transcriptional regulator</fullName>
    </submittedName>
</protein>
<evidence type="ECO:0000313" key="6">
    <source>
        <dbReference type="Proteomes" id="UP000307943"/>
    </source>
</evidence>
<gene>
    <name evidence="5" type="ORF">FE784_00460</name>
</gene>
<dbReference type="SUPFAM" id="SSF51215">
    <property type="entry name" value="Regulatory protein AraC"/>
    <property type="match status" value="1"/>
</dbReference>
<dbReference type="PANTHER" id="PTHR43280">
    <property type="entry name" value="ARAC-FAMILY TRANSCRIPTIONAL REGULATOR"/>
    <property type="match status" value="1"/>
</dbReference>
<name>A0A5C4TGI9_9BACL</name>
<dbReference type="InterPro" id="IPR009057">
    <property type="entry name" value="Homeodomain-like_sf"/>
</dbReference>
<dbReference type="Pfam" id="PF12833">
    <property type="entry name" value="HTH_18"/>
    <property type="match status" value="1"/>
</dbReference>
<dbReference type="AlphaFoldDB" id="A0A5C4TGI9"/>
<dbReference type="PROSITE" id="PS01124">
    <property type="entry name" value="HTH_ARAC_FAMILY_2"/>
    <property type="match status" value="1"/>
</dbReference>
<reference evidence="5 6" key="1">
    <citation type="submission" date="2019-05" db="EMBL/GenBank/DDBJ databases">
        <title>We sequenced the genome of Paenibacillus hemerocallicola KCTC 33185 for further insight into its adaptation and study the phylogeny of Paenibacillus.</title>
        <authorList>
            <person name="Narsing Rao M.P."/>
        </authorList>
    </citation>
    <scope>NUCLEOTIDE SEQUENCE [LARGE SCALE GENOMIC DNA]</scope>
    <source>
        <strain evidence="5 6">KCTC 33185</strain>
    </source>
</reference>
<evidence type="ECO:0000259" key="4">
    <source>
        <dbReference type="PROSITE" id="PS01124"/>
    </source>
</evidence>
<dbReference type="PANTHER" id="PTHR43280:SF28">
    <property type="entry name" value="HTH-TYPE TRANSCRIPTIONAL ACTIVATOR RHAS"/>
    <property type="match status" value="1"/>
</dbReference>
<dbReference type="GO" id="GO:0043565">
    <property type="term" value="F:sequence-specific DNA binding"/>
    <property type="evidence" value="ECO:0007669"/>
    <property type="project" value="InterPro"/>
</dbReference>
<sequence>MQMTQRQKESFANYLANVQTGILTSSYRTLGAEWIHYNLKYEYNMLYYIVSGRCNIWVNGLNISPSSGRLILLPAGSTISATSYNKENFGKYFCHFTSIIGGTRLFDLLHMSSMIEVEDKSFIERQFQELTDYFSDKGITSALRAKTILLQLLCYFIERNPSLALHDSGHLDVQSITSIMEYINAHLADRLSVDDLARLVHFHPHYFIQVFKSMIGFSPMQYIAKLRYERACTLLSTTKLNMNEIAEHVGIHPEYFTKFFKHHSGVSPTAYRDNRTDREHEKQAMKAVLNRAGAGG</sequence>
<dbReference type="InterPro" id="IPR018060">
    <property type="entry name" value="HTH_AraC"/>
</dbReference>
<evidence type="ECO:0000256" key="3">
    <source>
        <dbReference type="ARBA" id="ARBA00023163"/>
    </source>
</evidence>
<dbReference type="RefSeq" id="WP_139600148.1">
    <property type="nucleotide sequence ID" value="NZ_VDCQ01000001.1"/>
</dbReference>
<keyword evidence="2" id="KW-0238">DNA-binding</keyword>
<accession>A0A5C4TGI9</accession>
<dbReference type="EMBL" id="VDCQ01000001">
    <property type="protein sequence ID" value="TNJ68171.1"/>
    <property type="molecule type" value="Genomic_DNA"/>
</dbReference>
<dbReference type="InterPro" id="IPR037923">
    <property type="entry name" value="HTH-like"/>
</dbReference>
<dbReference type="Proteomes" id="UP000307943">
    <property type="component" value="Unassembled WGS sequence"/>
</dbReference>
<dbReference type="Gene3D" id="1.10.10.60">
    <property type="entry name" value="Homeodomain-like"/>
    <property type="match status" value="2"/>
</dbReference>
<dbReference type="SMART" id="SM00342">
    <property type="entry name" value="HTH_ARAC"/>
    <property type="match status" value="1"/>
</dbReference>
<feature type="domain" description="HTH araC/xylS-type" evidence="4">
    <location>
        <begin position="177"/>
        <end position="274"/>
    </location>
</feature>
<keyword evidence="1" id="KW-0805">Transcription regulation</keyword>
<evidence type="ECO:0000313" key="5">
    <source>
        <dbReference type="EMBL" id="TNJ68171.1"/>
    </source>
</evidence>
<proteinExistence type="predicted"/>
<evidence type="ECO:0000256" key="1">
    <source>
        <dbReference type="ARBA" id="ARBA00023015"/>
    </source>
</evidence>
<keyword evidence="3" id="KW-0804">Transcription</keyword>
<dbReference type="OrthoDB" id="2548438at2"/>